<dbReference type="InterPro" id="IPR029045">
    <property type="entry name" value="ClpP/crotonase-like_dom_sf"/>
</dbReference>
<dbReference type="EMBL" id="CAEZSR010000101">
    <property type="protein sequence ID" value="CAB4572020.1"/>
    <property type="molecule type" value="Genomic_DNA"/>
</dbReference>
<dbReference type="Gene3D" id="3.90.226.10">
    <property type="entry name" value="2-enoyl-CoA Hydratase, Chain A, domain 1"/>
    <property type="match status" value="1"/>
</dbReference>
<organism evidence="3">
    <name type="scientific">freshwater metagenome</name>
    <dbReference type="NCBI Taxonomy" id="449393"/>
    <lineage>
        <taxon>unclassified sequences</taxon>
        <taxon>metagenomes</taxon>
        <taxon>ecological metagenomes</taxon>
    </lineage>
</organism>
<dbReference type="Pfam" id="PF00378">
    <property type="entry name" value="ECH_1"/>
    <property type="match status" value="1"/>
</dbReference>
<evidence type="ECO:0000313" key="3">
    <source>
        <dbReference type="EMBL" id="CAB4572020.1"/>
    </source>
</evidence>
<dbReference type="SUPFAM" id="SSF52096">
    <property type="entry name" value="ClpP/crotonase"/>
    <property type="match status" value="1"/>
</dbReference>
<proteinExistence type="inferred from homology"/>
<dbReference type="Gene3D" id="1.10.12.10">
    <property type="entry name" value="Lyase 2-enoyl-coa Hydratase, Chain A, domain 2"/>
    <property type="match status" value="1"/>
</dbReference>
<dbReference type="GO" id="GO:0016829">
    <property type="term" value="F:lyase activity"/>
    <property type="evidence" value="ECO:0007669"/>
    <property type="project" value="UniProtKB-KW"/>
</dbReference>
<dbReference type="FunFam" id="3.90.226.10:FF:000009">
    <property type="entry name" value="Carnitinyl-CoA dehydratase"/>
    <property type="match status" value="1"/>
</dbReference>
<dbReference type="AlphaFoldDB" id="A0A6J6E606"/>
<comment type="similarity">
    <text evidence="1">Belongs to the enoyl-CoA hydratase/isomerase family.</text>
</comment>
<dbReference type="CDD" id="cd06558">
    <property type="entry name" value="crotonase-like"/>
    <property type="match status" value="1"/>
</dbReference>
<dbReference type="InterPro" id="IPR001753">
    <property type="entry name" value="Enoyl-CoA_hydra/iso"/>
</dbReference>
<reference evidence="3" key="1">
    <citation type="submission" date="2020-05" db="EMBL/GenBank/DDBJ databases">
        <authorList>
            <person name="Chiriac C."/>
            <person name="Salcher M."/>
            <person name="Ghai R."/>
            <person name="Kavagutti S V."/>
        </authorList>
    </citation>
    <scope>NUCLEOTIDE SEQUENCE</scope>
</reference>
<evidence type="ECO:0000256" key="1">
    <source>
        <dbReference type="ARBA" id="ARBA00005254"/>
    </source>
</evidence>
<keyword evidence="2" id="KW-0456">Lyase</keyword>
<evidence type="ECO:0000256" key="2">
    <source>
        <dbReference type="ARBA" id="ARBA00023239"/>
    </source>
</evidence>
<dbReference type="PROSITE" id="PS00166">
    <property type="entry name" value="ENOYL_COA_HYDRATASE"/>
    <property type="match status" value="1"/>
</dbReference>
<sequence>MTTNADAPTPDAAGPGFRVEIADGIAVLTIDRPKANAIDAATSVAMGQAFLAFERDPDVRVAIVTGAGERFFSAGWDLSSAADGEAFDSDYGVGGFGGFVDLPDRTVPVIAAVNGMAVGGGFEIAMAADLIVAADHARFWLPEAALGMLPDAGSVRLPKLVPPHVARELLLTGRRMDAAEAHRWGLVSRVVPAGELLATARELAAAVRASAPLSVAAILDIGRRTADMDPIAAMPFIKTLAGYRAAIDSEDAQEGTRAFEEKRPPVWRGR</sequence>
<dbReference type="InterPro" id="IPR014748">
    <property type="entry name" value="Enoyl-CoA_hydra_C"/>
</dbReference>
<dbReference type="GO" id="GO:0006635">
    <property type="term" value="P:fatty acid beta-oxidation"/>
    <property type="evidence" value="ECO:0007669"/>
    <property type="project" value="TreeGrafter"/>
</dbReference>
<name>A0A6J6E606_9ZZZZ</name>
<protein>
    <submittedName>
        <fullName evidence="3">Unannotated protein</fullName>
    </submittedName>
</protein>
<dbReference type="PANTHER" id="PTHR11941">
    <property type="entry name" value="ENOYL-COA HYDRATASE-RELATED"/>
    <property type="match status" value="1"/>
</dbReference>
<accession>A0A6J6E606</accession>
<gene>
    <name evidence="3" type="ORF">UFOPK1493_02463</name>
</gene>
<dbReference type="InterPro" id="IPR018376">
    <property type="entry name" value="Enoyl-CoA_hyd/isom_CS"/>
</dbReference>
<dbReference type="PANTHER" id="PTHR11941:SF54">
    <property type="entry name" value="ENOYL-COA HYDRATASE, MITOCHONDRIAL"/>
    <property type="match status" value="1"/>
</dbReference>